<dbReference type="Proteomes" id="UP000024635">
    <property type="component" value="Unassembled WGS sequence"/>
</dbReference>
<proteinExistence type="predicted"/>
<comment type="caution">
    <text evidence="1">The sequence shown here is derived from an EMBL/GenBank/DDBJ whole genome shotgun (WGS) entry which is preliminary data.</text>
</comment>
<name>A0A016WG21_9BILA</name>
<accession>A0A016WG21</accession>
<gene>
    <name evidence="1" type="primary">Acey_s0730.g1895</name>
    <name evidence="1" type="ORF">Y032_0730g1895</name>
</gene>
<organism evidence="1 2">
    <name type="scientific">Ancylostoma ceylanicum</name>
    <dbReference type="NCBI Taxonomy" id="53326"/>
    <lineage>
        <taxon>Eukaryota</taxon>
        <taxon>Metazoa</taxon>
        <taxon>Ecdysozoa</taxon>
        <taxon>Nematoda</taxon>
        <taxon>Chromadorea</taxon>
        <taxon>Rhabditida</taxon>
        <taxon>Rhabditina</taxon>
        <taxon>Rhabditomorpha</taxon>
        <taxon>Strongyloidea</taxon>
        <taxon>Ancylostomatidae</taxon>
        <taxon>Ancylostomatinae</taxon>
        <taxon>Ancylostoma</taxon>
    </lineage>
</organism>
<evidence type="ECO:0000313" key="2">
    <source>
        <dbReference type="Proteomes" id="UP000024635"/>
    </source>
</evidence>
<evidence type="ECO:0000313" key="1">
    <source>
        <dbReference type="EMBL" id="EYC38252.1"/>
    </source>
</evidence>
<keyword evidence="2" id="KW-1185">Reference proteome</keyword>
<dbReference type="EMBL" id="JARK01000330">
    <property type="protein sequence ID" value="EYC38252.1"/>
    <property type="molecule type" value="Genomic_DNA"/>
</dbReference>
<reference evidence="2" key="1">
    <citation type="journal article" date="2015" name="Nat. Genet.">
        <title>The genome and transcriptome of the zoonotic hookworm Ancylostoma ceylanicum identify infection-specific gene families.</title>
        <authorList>
            <person name="Schwarz E.M."/>
            <person name="Hu Y."/>
            <person name="Antoshechkin I."/>
            <person name="Miller M.M."/>
            <person name="Sternberg P.W."/>
            <person name="Aroian R.V."/>
        </authorList>
    </citation>
    <scope>NUCLEOTIDE SEQUENCE</scope>
    <source>
        <strain evidence="2">HY135</strain>
    </source>
</reference>
<dbReference type="AlphaFoldDB" id="A0A016WG21"/>
<sequence>MWSQRIEKIEGSFGEDLRKFRTPKQQLPAITQVVDKNQSSSAALFRSVVCCRRLTAECHIHPPAHARPTTTTIDDASDSCPDQELIDECSPGKAKCRFEKAEFVDRRCIAARRDAPTDPMLAWVL</sequence>
<protein>
    <submittedName>
        <fullName evidence="1">Uncharacterized protein</fullName>
    </submittedName>
</protein>